<dbReference type="Gene3D" id="3.30.429.10">
    <property type="entry name" value="Macrophage Migration Inhibitory Factor"/>
    <property type="match status" value="1"/>
</dbReference>
<evidence type="ECO:0000313" key="2">
    <source>
        <dbReference type="Proteomes" id="UP001429564"/>
    </source>
</evidence>
<evidence type="ECO:0000313" key="1">
    <source>
        <dbReference type="EMBL" id="NIZ60908.1"/>
    </source>
</evidence>
<protein>
    <recommendedName>
        <fullName evidence="3">5-carboxymethyl-2-hydroxymuconate isomerase</fullName>
    </recommendedName>
</protein>
<dbReference type="EMBL" id="QHLQ01000006">
    <property type="protein sequence ID" value="NIZ60908.1"/>
    <property type="molecule type" value="Genomic_DNA"/>
</dbReference>
<accession>A0ABX0W5I8</accession>
<organism evidence="1 2">
    <name type="scientific">Parasedimentitalea denitrificans</name>
    <dbReference type="NCBI Taxonomy" id="2211118"/>
    <lineage>
        <taxon>Bacteria</taxon>
        <taxon>Pseudomonadati</taxon>
        <taxon>Pseudomonadota</taxon>
        <taxon>Alphaproteobacteria</taxon>
        <taxon>Rhodobacterales</taxon>
        <taxon>Paracoccaceae</taxon>
        <taxon>Parasedimentitalea</taxon>
    </lineage>
</organism>
<dbReference type="Proteomes" id="UP001429564">
    <property type="component" value="Unassembled WGS sequence"/>
</dbReference>
<dbReference type="InterPro" id="IPR014347">
    <property type="entry name" value="Tautomerase/MIF_sf"/>
</dbReference>
<keyword evidence="2" id="KW-1185">Reference proteome</keyword>
<name>A0ABX0W5I8_9RHOB</name>
<gene>
    <name evidence="1" type="ORF">DL239_07965</name>
</gene>
<evidence type="ECO:0008006" key="3">
    <source>
        <dbReference type="Google" id="ProtNLM"/>
    </source>
</evidence>
<reference evidence="1 2" key="1">
    <citation type="submission" date="2018-05" db="EMBL/GenBank/DDBJ databases">
        <authorList>
            <person name="Zhang Y.-J."/>
        </authorList>
    </citation>
    <scope>NUCLEOTIDE SEQUENCE [LARGE SCALE GENOMIC DNA]</scope>
    <source>
        <strain evidence="1 2">CY04</strain>
    </source>
</reference>
<dbReference type="SUPFAM" id="SSF55331">
    <property type="entry name" value="Tautomerase/MIF"/>
    <property type="match status" value="1"/>
</dbReference>
<dbReference type="RefSeq" id="WP_167683489.1">
    <property type="nucleotide sequence ID" value="NZ_QHLQ01000006.1"/>
</dbReference>
<comment type="caution">
    <text evidence="1">The sequence shown here is derived from an EMBL/GenBank/DDBJ whole genome shotgun (WGS) entry which is preliminary data.</text>
</comment>
<proteinExistence type="predicted"/>
<sequence>MPHAEIKYSTNLTVDAPAILAAIESVILDHDSGAGDCKGRGYPTSHYYHSHVHISIAVLAKPHRDEAFFKALLSKLETRIKAMIPEACYVSVELELLSAYYSAGPHIPSN</sequence>